<accession>A0A2C5ZN35</accession>
<dbReference type="InterPro" id="IPR011333">
    <property type="entry name" value="SKP1/BTB/POZ_sf"/>
</dbReference>
<dbReference type="Proteomes" id="UP000224854">
    <property type="component" value="Unassembled WGS sequence"/>
</dbReference>
<protein>
    <recommendedName>
        <fullName evidence="2">BTB domain-containing protein</fullName>
    </recommendedName>
</protein>
<keyword evidence="4" id="KW-1185">Reference proteome</keyword>
<sequence>MEGVSKKNVAKSKPFKFIVGSSRTEYTIHSALVAHQSSALGVLVNGNFQESTDFSVHWEDIDEIVFVSFWQFAYTGDYDTPKPIPPTTETSSKQEVSPATTTSGEQVPNQQNTQTPPQAYNSARSAPQTKTAEKEKKFQELWRKFRNDWARPITTYEVDETLKEYANPLVHHAKVYTLADRYAITRLMEVSFNRLHQSLMDYYTRGGEDMVVELVRFACENLVPDDLRDLVVHYVTCTVEHLWEFKEFQELVEKHGVLSKELVGMMLLRLD</sequence>
<dbReference type="OrthoDB" id="9997739at2759"/>
<feature type="region of interest" description="Disordered" evidence="1">
    <location>
        <begin position="80"/>
        <end position="132"/>
    </location>
</feature>
<dbReference type="PROSITE" id="PS50097">
    <property type="entry name" value="BTB"/>
    <property type="match status" value="1"/>
</dbReference>
<dbReference type="InterPro" id="IPR000210">
    <property type="entry name" value="BTB/POZ_dom"/>
</dbReference>
<feature type="compositionally biased region" description="Polar residues" evidence="1">
    <location>
        <begin position="119"/>
        <end position="130"/>
    </location>
</feature>
<name>A0A2C5ZN35_9HYPO</name>
<feature type="compositionally biased region" description="Polar residues" evidence="1">
    <location>
        <begin position="87"/>
        <end position="107"/>
    </location>
</feature>
<proteinExistence type="predicted"/>
<evidence type="ECO:0000256" key="1">
    <source>
        <dbReference type="SAM" id="MobiDB-lite"/>
    </source>
</evidence>
<evidence type="ECO:0000313" key="4">
    <source>
        <dbReference type="Proteomes" id="UP000224854"/>
    </source>
</evidence>
<dbReference type="EMBL" id="NJEU01000121">
    <property type="protein sequence ID" value="PHH81426.1"/>
    <property type="molecule type" value="Genomic_DNA"/>
</dbReference>
<feature type="compositionally biased region" description="Low complexity" evidence="1">
    <location>
        <begin position="108"/>
        <end position="118"/>
    </location>
</feature>
<evidence type="ECO:0000259" key="2">
    <source>
        <dbReference type="PROSITE" id="PS50097"/>
    </source>
</evidence>
<reference evidence="3 4" key="1">
    <citation type="submission" date="2017-06" db="EMBL/GenBank/DDBJ databases">
        <title>Ant-infecting Ophiocordyceps genomes reveal a high diversity of potential behavioral manipulation genes and a possible major role for enterotoxins.</title>
        <authorList>
            <person name="De Bekker C."/>
            <person name="Evans H.C."/>
            <person name="Brachmann A."/>
            <person name="Hughes D.P."/>
        </authorList>
    </citation>
    <scope>NUCLEOTIDE SEQUENCE [LARGE SCALE GENOMIC DNA]</scope>
    <source>
        <strain evidence="3 4">1348a</strain>
    </source>
</reference>
<gene>
    <name evidence="3" type="ORF">CDD82_816</name>
</gene>
<feature type="domain" description="BTB" evidence="2">
    <location>
        <begin position="13"/>
        <end position="82"/>
    </location>
</feature>
<dbReference type="PANTHER" id="PTHR47843">
    <property type="entry name" value="BTB DOMAIN-CONTAINING PROTEIN-RELATED"/>
    <property type="match status" value="1"/>
</dbReference>
<dbReference type="AlphaFoldDB" id="A0A2C5ZN35"/>
<dbReference type="SUPFAM" id="SSF54695">
    <property type="entry name" value="POZ domain"/>
    <property type="match status" value="1"/>
</dbReference>
<comment type="caution">
    <text evidence="3">The sequence shown here is derived from an EMBL/GenBank/DDBJ whole genome shotgun (WGS) entry which is preliminary data.</text>
</comment>
<organism evidence="3 4">
    <name type="scientific">Ophiocordyceps australis</name>
    <dbReference type="NCBI Taxonomy" id="1399860"/>
    <lineage>
        <taxon>Eukaryota</taxon>
        <taxon>Fungi</taxon>
        <taxon>Dikarya</taxon>
        <taxon>Ascomycota</taxon>
        <taxon>Pezizomycotina</taxon>
        <taxon>Sordariomycetes</taxon>
        <taxon>Hypocreomycetidae</taxon>
        <taxon>Hypocreales</taxon>
        <taxon>Ophiocordycipitaceae</taxon>
        <taxon>Ophiocordyceps</taxon>
    </lineage>
</organism>
<evidence type="ECO:0000313" key="3">
    <source>
        <dbReference type="EMBL" id="PHH81426.1"/>
    </source>
</evidence>
<dbReference type="Gene3D" id="3.30.710.10">
    <property type="entry name" value="Potassium Channel Kv1.1, Chain A"/>
    <property type="match status" value="1"/>
</dbReference>